<evidence type="ECO:0000313" key="2">
    <source>
        <dbReference type="Proteomes" id="UP000317909"/>
    </source>
</evidence>
<gene>
    <name evidence="1" type="ORF">I41_46100</name>
</gene>
<dbReference type="AlphaFoldDB" id="A0A517U445"/>
<reference evidence="1 2" key="1">
    <citation type="submission" date="2019-02" db="EMBL/GenBank/DDBJ databases">
        <title>Deep-cultivation of Planctomycetes and their phenomic and genomic characterization uncovers novel biology.</title>
        <authorList>
            <person name="Wiegand S."/>
            <person name="Jogler M."/>
            <person name="Boedeker C."/>
            <person name="Pinto D."/>
            <person name="Vollmers J."/>
            <person name="Rivas-Marin E."/>
            <person name="Kohn T."/>
            <person name="Peeters S.H."/>
            <person name="Heuer A."/>
            <person name="Rast P."/>
            <person name="Oberbeckmann S."/>
            <person name="Bunk B."/>
            <person name="Jeske O."/>
            <person name="Meyerdierks A."/>
            <person name="Storesund J.E."/>
            <person name="Kallscheuer N."/>
            <person name="Luecker S."/>
            <person name="Lage O.M."/>
            <person name="Pohl T."/>
            <person name="Merkel B.J."/>
            <person name="Hornburger P."/>
            <person name="Mueller R.-W."/>
            <person name="Bruemmer F."/>
            <person name="Labrenz M."/>
            <person name="Spormann A.M."/>
            <person name="Op den Camp H."/>
            <person name="Overmann J."/>
            <person name="Amann R."/>
            <person name="Jetten M.S.M."/>
            <person name="Mascher T."/>
            <person name="Medema M.H."/>
            <person name="Devos D.P."/>
            <person name="Kaster A.-K."/>
            <person name="Ovreas L."/>
            <person name="Rohde M."/>
            <person name="Galperin M.Y."/>
            <person name="Jogler C."/>
        </authorList>
    </citation>
    <scope>NUCLEOTIDE SEQUENCE [LARGE SCALE GENOMIC DNA]</scope>
    <source>
        <strain evidence="1 2">I41</strain>
    </source>
</reference>
<proteinExistence type="predicted"/>
<accession>A0A517U445</accession>
<evidence type="ECO:0000313" key="1">
    <source>
        <dbReference type="EMBL" id="QDT75400.1"/>
    </source>
</evidence>
<sequence>MPCCLFTYHAYGSWTPDRKQGYVKRHQGILQQDLQKHGL</sequence>
<organism evidence="1 2">
    <name type="scientific">Lacipirellula limnantheis</name>
    <dbReference type="NCBI Taxonomy" id="2528024"/>
    <lineage>
        <taxon>Bacteria</taxon>
        <taxon>Pseudomonadati</taxon>
        <taxon>Planctomycetota</taxon>
        <taxon>Planctomycetia</taxon>
        <taxon>Pirellulales</taxon>
        <taxon>Lacipirellulaceae</taxon>
        <taxon>Lacipirellula</taxon>
    </lineage>
</organism>
<keyword evidence="2" id="KW-1185">Reference proteome</keyword>
<protein>
    <submittedName>
        <fullName evidence="1">Uncharacterized protein</fullName>
    </submittedName>
</protein>
<name>A0A517U445_9BACT</name>
<dbReference type="EMBL" id="CP036339">
    <property type="protein sequence ID" value="QDT75400.1"/>
    <property type="molecule type" value="Genomic_DNA"/>
</dbReference>
<dbReference type="KEGG" id="llh:I41_46100"/>
<dbReference type="Proteomes" id="UP000317909">
    <property type="component" value="Chromosome"/>
</dbReference>